<sequence length="51" mass="5681">MKLVNRLADRALNRLVPESRAEAAACPEYKCSATCWRMCCPGKPCSPCYCL</sequence>
<name>A0A543ATX7_9ACTN</name>
<comment type="caution">
    <text evidence="1">The sequence shown here is derived from an EMBL/GenBank/DDBJ whole genome shotgun (WGS) entry which is preliminary data.</text>
</comment>
<dbReference type="Proteomes" id="UP000317043">
    <property type="component" value="Unassembled WGS sequence"/>
</dbReference>
<accession>A0A543ATX7</accession>
<keyword evidence="2" id="KW-1185">Reference proteome</keyword>
<reference evidence="1 2" key="1">
    <citation type="submission" date="2019-06" db="EMBL/GenBank/DDBJ databases">
        <title>Sequencing the genomes of 1000 actinobacteria strains.</title>
        <authorList>
            <person name="Klenk H.-P."/>
        </authorList>
    </citation>
    <scope>NUCLEOTIDE SEQUENCE [LARGE SCALE GENOMIC DNA]</scope>
    <source>
        <strain evidence="1 2">DSM 45928</strain>
    </source>
</reference>
<evidence type="ECO:0000313" key="1">
    <source>
        <dbReference type="EMBL" id="TQL76032.1"/>
    </source>
</evidence>
<evidence type="ECO:0000313" key="2">
    <source>
        <dbReference type="Proteomes" id="UP000317043"/>
    </source>
</evidence>
<gene>
    <name evidence="1" type="ORF">FB566_1552</name>
</gene>
<dbReference type="AlphaFoldDB" id="A0A543ATX7"/>
<organism evidence="1 2">
    <name type="scientific">Stackebrandtia endophytica</name>
    <dbReference type="NCBI Taxonomy" id="1496996"/>
    <lineage>
        <taxon>Bacteria</taxon>
        <taxon>Bacillati</taxon>
        <taxon>Actinomycetota</taxon>
        <taxon>Actinomycetes</taxon>
        <taxon>Glycomycetales</taxon>
        <taxon>Glycomycetaceae</taxon>
        <taxon>Stackebrandtia</taxon>
    </lineage>
</organism>
<dbReference type="InParanoid" id="A0A543ATX7"/>
<dbReference type="EMBL" id="VFOW01000001">
    <property type="protein sequence ID" value="TQL76032.1"/>
    <property type="molecule type" value="Genomic_DNA"/>
</dbReference>
<proteinExistence type="predicted"/>
<protein>
    <submittedName>
        <fullName evidence="1">Uncharacterized protein</fullName>
    </submittedName>
</protein>